<protein>
    <recommendedName>
        <fullName evidence="5">Myosin motor domain-containing protein</fullName>
    </recommendedName>
</protein>
<organism evidence="6">
    <name type="scientific">Cuerna arida</name>
    <dbReference type="NCBI Taxonomy" id="1464854"/>
    <lineage>
        <taxon>Eukaryota</taxon>
        <taxon>Metazoa</taxon>
        <taxon>Ecdysozoa</taxon>
        <taxon>Arthropoda</taxon>
        <taxon>Hexapoda</taxon>
        <taxon>Insecta</taxon>
        <taxon>Pterygota</taxon>
        <taxon>Neoptera</taxon>
        <taxon>Paraneoptera</taxon>
        <taxon>Hemiptera</taxon>
        <taxon>Auchenorrhyncha</taxon>
        <taxon>Membracoidea</taxon>
        <taxon>Cicadellidae</taxon>
        <taxon>Cicadellinae</taxon>
        <taxon>Proconiini</taxon>
        <taxon>Cuerna</taxon>
    </lineage>
</organism>
<reference evidence="6" key="1">
    <citation type="submission" date="2015-11" db="EMBL/GenBank/DDBJ databases">
        <title>De novo transcriptome assembly of four potential Pierce s Disease insect vectors from Arizona vineyards.</title>
        <authorList>
            <person name="Tassone E.E."/>
        </authorList>
    </citation>
    <scope>NUCLEOTIDE SEQUENCE</scope>
</reference>
<dbReference type="PROSITE" id="PS51456">
    <property type="entry name" value="MYOSIN_MOTOR"/>
    <property type="match status" value="1"/>
</dbReference>
<dbReference type="SUPFAM" id="SSF52540">
    <property type="entry name" value="P-loop containing nucleoside triphosphate hydrolases"/>
    <property type="match status" value="1"/>
</dbReference>
<evidence type="ECO:0000259" key="5">
    <source>
        <dbReference type="PROSITE" id="PS51456"/>
    </source>
</evidence>
<evidence type="ECO:0000256" key="3">
    <source>
        <dbReference type="ARBA" id="ARBA00023203"/>
    </source>
</evidence>
<dbReference type="InterPro" id="IPR001609">
    <property type="entry name" value="Myosin_head_motor_dom-like"/>
</dbReference>
<dbReference type="CDD" id="cd23767">
    <property type="entry name" value="IQCD"/>
    <property type="match status" value="1"/>
</dbReference>
<dbReference type="GO" id="GO:0005524">
    <property type="term" value="F:ATP binding"/>
    <property type="evidence" value="ECO:0007669"/>
    <property type="project" value="UniProtKB-KW"/>
</dbReference>
<sequence>MLSLQTWPCWLGTAVEGVSYLLRDLPIPPAEFAFGRTKIFVRSPRSVFELEEFRRERLEDLATLIQKIWRGYRQRKDFLRRRRSQIIIAAAWRSWRGSQRAGVQHFSPAHHTFYRADPLEECQLCEDFSLGDHVP</sequence>
<dbReference type="GO" id="GO:0007015">
    <property type="term" value="P:actin filament organization"/>
    <property type="evidence" value="ECO:0007669"/>
    <property type="project" value="TreeGrafter"/>
</dbReference>
<proteinExistence type="inferred from homology"/>
<dbReference type="GO" id="GO:0030048">
    <property type="term" value="P:actin filament-based movement"/>
    <property type="evidence" value="ECO:0007669"/>
    <property type="project" value="TreeGrafter"/>
</dbReference>
<dbReference type="GO" id="GO:0005886">
    <property type="term" value="C:plasma membrane"/>
    <property type="evidence" value="ECO:0007669"/>
    <property type="project" value="TreeGrafter"/>
</dbReference>
<evidence type="ECO:0000256" key="1">
    <source>
        <dbReference type="ARBA" id="ARBA00022741"/>
    </source>
</evidence>
<dbReference type="SMART" id="SM00015">
    <property type="entry name" value="IQ"/>
    <property type="match status" value="1"/>
</dbReference>
<dbReference type="GO" id="GO:0006897">
    <property type="term" value="P:endocytosis"/>
    <property type="evidence" value="ECO:0007669"/>
    <property type="project" value="TreeGrafter"/>
</dbReference>
<dbReference type="Pfam" id="PF00612">
    <property type="entry name" value="IQ"/>
    <property type="match status" value="1"/>
</dbReference>
<evidence type="ECO:0000313" key="6">
    <source>
        <dbReference type="EMBL" id="JAS54382.1"/>
    </source>
</evidence>
<dbReference type="Gene3D" id="1.20.5.4820">
    <property type="match status" value="1"/>
</dbReference>
<dbReference type="GO" id="GO:0005902">
    <property type="term" value="C:microvillus"/>
    <property type="evidence" value="ECO:0007669"/>
    <property type="project" value="TreeGrafter"/>
</dbReference>
<dbReference type="InterPro" id="IPR000048">
    <property type="entry name" value="IQ_motif_EF-hand-BS"/>
</dbReference>
<dbReference type="GO" id="GO:0005737">
    <property type="term" value="C:cytoplasm"/>
    <property type="evidence" value="ECO:0007669"/>
    <property type="project" value="TreeGrafter"/>
</dbReference>
<keyword evidence="3 4" id="KW-0009">Actin-binding</keyword>
<evidence type="ECO:0000256" key="2">
    <source>
        <dbReference type="ARBA" id="ARBA00022840"/>
    </source>
</evidence>
<keyword evidence="4" id="KW-0518">Myosin</keyword>
<dbReference type="AlphaFoldDB" id="A0A1B6FW06"/>
<dbReference type="InterPro" id="IPR027417">
    <property type="entry name" value="P-loop_NTPase"/>
</dbReference>
<dbReference type="GO" id="GO:0051015">
    <property type="term" value="F:actin filament binding"/>
    <property type="evidence" value="ECO:0007669"/>
    <property type="project" value="TreeGrafter"/>
</dbReference>
<comment type="similarity">
    <text evidence="4">Belongs to the TRAFAC class myosin-kinesin ATPase superfamily. Myosin family.</text>
</comment>
<accession>A0A1B6FW06</accession>
<name>A0A1B6FW06_9HEMI</name>
<comment type="caution">
    <text evidence="4">Lacks conserved residue(s) required for the propagation of feature annotation.</text>
</comment>
<dbReference type="GO" id="GO:0016459">
    <property type="term" value="C:myosin complex"/>
    <property type="evidence" value="ECO:0007669"/>
    <property type="project" value="UniProtKB-KW"/>
</dbReference>
<keyword evidence="2" id="KW-0067">ATP-binding</keyword>
<dbReference type="GO" id="GO:0000146">
    <property type="term" value="F:microfilament motor activity"/>
    <property type="evidence" value="ECO:0007669"/>
    <property type="project" value="TreeGrafter"/>
</dbReference>
<evidence type="ECO:0000256" key="4">
    <source>
        <dbReference type="PROSITE-ProRule" id="PRU00782"/>
    </source>
</evidence>
<keyword evidence="1" id="KW-0547">Nucleotide-binding</keyword>
<feature type="domain" description="Myosin motor" evidence="5">
    <location>
        <begin position="1"/>
        <end position="55"/>
    </location>
</feature>
<dbReference type="EMBL" id="GECZ01015387">
    <property type="protein sequence ID" value="JAS54382.1"/>
    <property type="molecule type" value="Transcribed_RNA"/>
</dbReference>
<keyword evidence="4" id="KW-0505">Motor protein</keyword>
<dbReference type="PANTHER" id="PTHR13140:SF802">
    <property type="entry name" value="UNCONVENTIONAL MYOSIN-IB ISOFORM X1"/>
    <property type="match status" value="1"/>
</dbReference>
<gene>
    <name evidence="6" type="ORF">g.19125</name>
</gene>
<dbReference type="PROSITE" id="PS50096">
    <property type="entry name" value="IQ"/>
    <property type="match status" value="1"/>
</dbReference>
<dbReference type="PANTHER" id="PTHR13140">
    <property type="entry name" value="MYOSIN"/>
    <property type="match status" value="1"/>
</dbReference>